<evidence type="ECO:0000313" key="9">
    <source>
        <dbReference type="Proteomes" id="UP000297703"/>
    </source>
</evidence>
<keyword evidence="7" id="KW-0732">Signal</keyword>
<name>A0A4D9EUW7_9SAUR</name>
<protein>
    <recommendedName>
        <fullName evidence="3">4a-hydroxytetrahydrobiopterin dehydratase</fullName>
        <ecNumber evidence="3">4.2.1.96</ecNumber>
    </recommendedName>
</protein>
<dbReference type="Gene3D" id="3.30.1360.20">
    <property type="entry name" value="Transcriptional coactivator/pterin dehydratase"/>
    <property type="match status" value="1"/>
</dbReference>
<dbReference type="EMBL" id="QXTE01000051">
    <property type="protein sequence ID" value="TFK09514.1"/>
    <property type="molecule type" value="Genomic_DNA"/>
</dbReference>
<keyword evidence="5" id="KW-0456">Lyase</keyword>
<evidence type="ECO:0000256" key="7">
    <source>
        <dbReference type="SAM" id="SignalP"/>
    </source>
</evidence>
<feature type="chain" id="PRO_5020024070" description="4a-hydroxytetrahydrobiopterin dehydratase" evidence="7">
    <location>
        <begin position="24"/>
        <end position="140"/>
    </location>
</feature>
<dbReference type="AlphaFoldDB" id="A0A4D9EUW7"/>
<dbReference type="InterPro" id="IPR001533">
    <property type="entry name" value="Pterin_deHydtase"/>
</dbReference>
<feature type="signal peptide" evidence="7">
    <location>
        <begin position="1"/>
        <end position="23"/>
    </location>
</feature>
<evidence type="ECO:0000256" key="6">
    <source>
        <dbReference type="SAM" id="MobiDB-lite"/>
    </source>
</evidence>
<keyword evidence="4" id="KW-0783">Tetrahydrobiopterin biosynthesis</keyword>
<dbReference type="Pfam" id="PF01329">
    <property type="entry name" value="Pterin_4a"/>
    <property type="match status" value="1"/>
</dbReference>
<dbReference type="SUPFAM" id="SSF55248">
    <property type="entry name" value="PCD-like"/>
    <property type="match status" value="1"/>
</dbReference>
<dbReference type="STRING" id="55544.A0A4D9EUW7"/>
<gene>
    <name evidence="8" type="ORF">DR999_PMT07312</name>
</gene>
<dbReference type="OrthoDB" id="277398at2759"/>
<comment type="catalytic activity">
    <reaction evidence="1">
        <text>(4aS,6R)-4a-hydroxy-L-erythro-5,6,7,8-tetrahydrobiopterin = (6R)-L-erythro-6,7-dihydrobiopterin + H2O</text>
        <dbReference type="Rhea" id="RHEA:11920"/>
        <dbReference type="ChEBI" id="CHEBI:15377"/>
        <dbReference type="ChEBI" id="CHEBI:15642"/>
        <dbReference type="ChEBI" id="CHEBI:43120"/>
        <dbReference type="EC" id="4.2.1.96"/>
    </reaction>
</comment>
<dbReference type="Proteomes" id="UP000297703">
    <property type="component" value="Unassembled WGS sequence"/>
</dbReference>
<dbReference type="InterPro" id="IPR036428">
    <property type="entry name" value="PCD_sf"/>
</dbReference>
<evidence type="ECO:0000256" key="4">
    <source>
        <dbReference type="ARBA" id="ARBA00023007"/>
    </source>
</evidence>
<dbReference type="EC" id="4.2.1.96" evidence="3"/>
<evidence type="ECO:0000256" key="3">
    <source>
        <dbReference type="ARBA" id="ARBA00013252"/>
    </source>
</evidence>
<sequence>MGGGGVGLRLALFGARLAATASAGQGGSRPGSRSLSAMSSQSHWLTTEERTQVLLDLKASGWSELGERDAIYKEFNFKTFNQAFGFMTRVALQAEKMNHHPEWFNVYNKVQITLISHDCGGLTKRDVKLAQFIDKAAASV</sequence>
<evidence type="ECO:0000256" key="5">
    <source>
        <dbReference type="ARBA" id="ARBA00023239"/>
    </source>
</evidence>
<comment type="caution">
    <text evidence="8">The sequence shown here is derived from an EMBL/GenBank/DDBJ whole genome shotgun (WGS) entry which is preliminary data.</text>
</comment>
<dbReference type="GO" id="GO:0008124">
    <property type="term" value="F:4-alpha-hydroxytetrahydrobiopterin dehydratase activity"/>
    <property type="evidence" value="ECO:0007669"/>
    <property type="project" value="UniProtKB-EC"/>
</dbReference>
<organism evidence="8 9">
    <name type="scientific">Platysternon megacephalum</name>
    <name type="common">big-headed turtle</name>
    <dbReference type="NCBI Taxonomy" id="55544"/>
    <lineage>
        <taxon>Eukaryota</taxon>
        <taxon>Metazoa</taxon>
        <taxon>Chordata</taxon>
        <taxon>Craniata</taxon>
        <taxon>Vertebrata</taxon>
        <taxon>Euteleostomi</taxon>
        <taxon>Archelosauria</taxon>
        <taxon>Testudinata</taxon>
        <taxon>Testudines</taxon>
        <taxon>Cryptodira</taxon>
        <taxon>Durocryptodira</taxon>
        <taxon>Testudinoidea</taxon>
        <taxon>Platysternidae</taxon>
        <taxon>Platysternon</taxon>
    </lineage>
</organism>
<reference evidence="8 9" key="1">
    <citation type="submission" date="2019-04" db="EMBL/GenBank/DDBJ databases">
        <title>Draft genome of the big-headed turtle Platysternon megacephalum.</title>
        <authorList>
            <person name="Gong S."/>
        </authorList>
    </citation>
    <scope>NUCLEOTIDE SEQUENCE [LARGE SCALE GENOMIC DNA]</scope>
    <source>
        <strain evidence="8">DO16091913</strain>
        <tissue evidence="8">Muscle</tissue>
    </source>
</reference>
<dbReference type="NCBIfam" id="NF002018">
    <property type="entry name" value="PRK00823.1-3"/>
    <property type="match status" value="1"/>
</dbReference>
<dbReference type="PANTHER" id="PTHR12599:SF15">
    <property type="entry name" value="PTERIN-4-ALPHA-CARBINOLAMINE DEHYDRATASE 2"/>
    <property type="match status" value="1"/>
</dbReference>
<dbReference type="HAMAP" id="MF_00434">
    <property type="entry name" value="Pterin_4_alpha"/>
    <property type="match status" value="1"/>
</dbReference>
<evidence type="ECO:0000256" key="1">
    <source>
        <dbReference type="ARBA" id="ARBA00001554"/>
    </source>
</evidence>
<dbReference type="NCBIfam" id="NF002020">
    <property type="entry name" value="PRK00823.1-5"/>
    <property type="match status" value="1"/>
</dbReference>
<dbReference type="GO" id="GO:0006729">
    <property type="term" value="P:tetrahydrobiopterin biosynthetic process"/>
    <property type="evidence" value="ECO:0007669"/>
    <property type="project" value="UniProtKB-KW"/>
</dbReference>
<dbReference type="CDD" id="cd00914">
    <property type="entry name" value="PCD_DCoH_subfamily_b"/>
    <property type="match status" value="1"/>
</dbReference>
<proteinExistence type="inferred from homology"/>
<accession>A0A4D9EUW7</accession>
<evidence type="ECO:0000313" key="8">
    <source>
        <dbReference type="EMBL" id="TFK09514.1"/>
    </source>
</evidence>
<keyword evidence="9" id="KW-1185">Reference proteome</keyword>
<feature type="compositionally biased region" description="Polar residues" evidence="6">
    <location>
        <begin position="31"/>
        <end position="41"/>
    </location>
</feature>
<feature type="region of interest" description="Disordered" evidence="6">
    <location>
        <begin position="22"/>
        <end position="41"/>
    </location>
</feature>
<comment type="similarity">
    <text evidence="2">Belongs to the pterin-4-alpha-carbinolamine dehydratase family.</text>
</comment>
<dbReference type="FunFam" id="3.30.1360.20:FF:000001">
    <property type="entry name" value="Pterin-4-alpha-carbinolamine dehydratase 2"/>
    <property type="match status" value="1"/>
</dbReference>
<dbReference type="PANTHER" id="PTHR12599">
    <property type="entry name" value="PTERIN-4-ALPHA-CARBINOLAMINE DEHYDRATASE"/>
    <property type="match status" value="1"/>
</dbReference>
<reference evidence="8 9" key="2">
    <citation type="submission" date="2019-04" db="EMBL/GenBank/DDBJ databases">
        <title>The genome sequence of big-headed turtle.</title>
        <authorList>
            <person name="Gong S."/>
        </authorList>
    </citation>
    <scope>NUCLEOTIDE SEQUENCE [LARGE SCALE GENOMIC DNA]</scope>
    <source>
        <strain evidence="8">DO16091913</strain>
        <tissue evidence="8">Muscle</tissue>
    </source>
</reference>
<evidence type="ECO:0000256" key="2">
    <source>
        <dbReference type="ARBA" id="ARBA00006472"/>
    </source>
</evidence>